<protein>
    <submittedName>
        <fullName evidence="3">1,5-anhydro-D-fructose reductase</fullName>
        <ecNumber evidence="3">1.1.1.292</ecNumber>
    </submittedName>
</protein>
<accession>A0ABZ0U9L3</accession>
<evidence type="ECO:0000313" key="4">
    <source>
        <dbReference type="Proteomes" id="UP001325248"/>
    </source>
</evidence>
<dbReference type="InterPro" id="IPR036291">
    <property type="entry name" value="NAD(P)-bd_dom_sf"/>
</dbReference>
<feature type="domain" description="GFO/IDH/MocA-like oxidoreductase" evidence="2">
    <location>
        <begin position="134"/>
        <end position="258"/>
    </location>
</feature>
<sequence>MEKVNIGIIGCGRIAQDQTASAVQLKNTRVAAVCDKNKEAAEAFAKKFGIPKVYTEYEKMLSDPEIQAVYNCTPNFLHAKVAIDAARAKKHVLTQKPFANTLEEANEICKAAEANKIILQAAFFERFRGYCAGIKRCIDEGKIGEVLMIKAQMSHEGIGKFYHPRTEWFSDTKLAGGGCLADMGAHHLDLMRWFAGSEVDIIDAQIGFSKDWNTETNAIVNMTFKNGVMAQGHWSFSTIAPDGVCYDKFEIYGDKGTIFVTCDSKEEPSIRLVQKGDNHWNEYAYEEVDGFYGMEEHFANCILEDKTPITSGKDGICSVKTILAAYESARTGQRQKL</sequence>
<dbReference type="Gene3D" id="3.40.50.720">
    <property type="entry name" value="NAD(P)-binding Rossmann-like Domain"/>
    <property type="match status" value="1"/>
</dbReference>
<dbReference type="InterPro" id="IPR000683">
    <property type="entry name" value="Gfo/Idh/MocA-like_OxRdtase_N"/>
</dbReference>
<dbReference type="EC" id="1.1.1.292" evidence="3"/>
<keyword evidence="3" id="KW-0560">Oxidoreductase</keyword>
<dbReference type="GO" id="GO:0033712">
    <property type="term" value="F:1,5-anhydro-D-fructose reductase (1,5-anhydro-D-mannitol-forming) activity"/>
    <property type="evidence" value="ECO:0007669"/>
    <property type="project" value="UniProtKB-EC"/>
</dbReference>
<organism evidence="3 4">
    <name type="scientific">Blautia producta</name>
    <dbReference type="NCBI Taxonomy" id="33035"/>
    <lineage>
        <taxon>Bacteria</taxon>
        <taxon>Bacillati</taxon>
        <taxon>Bacillota</taxon>
        <taxon>Clostridia</taxon>
        <taxon>Lachnospirales</taxon>
        <taxon>Lachnospiraceae</taxon>
        <taxon>Blautia</taxon>
    </lineage>
</organism>
<keyword evidence="4" id="KW-1185">Reference proteome</keyword>
<dbReference type="SUPFAM" id="SSF51735">
    <property type="entry name" value="NAD(P)-binding Rossmann-fold domains"/>
    <property type="match status" value="1"/>
</dbReference>
<proteinExistence type="predicted"/>
<reference evidence="3" key="1">
    <citation type="submission" date="2023-10" db="EMBL/GenBank/DDBJ databases">
        <title>Genome sequence of Blautia coccoides DSM 935.</title>
        <authorList>
            <person name="Boeer T."/>
            <person name="Bengelsdorf F.R."/>
            <person name="Daniel R."/>
            <person name="Poehlein A."/>
        </authorList>
    </citation>
    <scope>NUCLEOTIDE SEQUENCE [LARGE SCALE GENOMIC DNA]</scope>
    <source>
        <strain evidence="3">DSM 935</strain>
    </source>
</reference>
<evidence type="ECO:0000259" key="1">
    <source>
        <dbReference type="Pfam" id="PF01408"/>
    </source>
</evidence>
<dbReference type="Pfam" id="PF01408">
    <property type="entry name" value="GFO_IDH_MocA"/>
    <property type="match status" value="1"/>
</dbReference>
<feature type="domain" description="Gfo/Idh/MocA-like oxidoreductase N-terminal" evidence="1">
    <location>
        <begin position="4"/>
        <end position="122"/>
    </location>
</feature>
<dbReference type="EMBL" id="CP136422">
    <property type="protein sequence ID" value="WPX73916.1"/>
    <property type="molecule type" value="Genomic_DNA"/>
</dbReference>
<dbReference type="InterPro" id="IPR052515">
    <property type="entry name" value="Gfo/Idh/MocA_Oxidoreductase"/>
</dbReference>
<dbReference type="SUPFAM" id="SSF55347">
    <property type="entry name" value="Glyceraldehyde-3-phosphate dehydrogenase-like, C-terminal domain"/>
    <property type="match status" value="1"/>
</dbReference>
<dbReference type="Proteomes" id="UP001325248">
    <property type="component" value="Chromosome"/>
</dbReference>
<dbReference type="Pfam" id="PF22725">
    <property type="entry name" value="GFO_IDH_MocA_C3"/>
    <property type="match status" value="1"/>
</dbReference>
<name>A0ABZ0U9L3_9FIRM</name>
<evidence type="ECO:0000313" key="3">
    <source>
        <dbReference type="EMBL" id="WPX73916.1"/>
    </source>
</evidence>
<evidence type="ECO:0000259" key="2">
    <source>
        <dbReference type="Pfam" id="PF22725"/>
    </source>
</evidence>
<dbReference type="InterPro" id="IPR055170">
    <property type="entry name" value="GFO_IDH_MocA-like_dom"/>
</dbReference>
<dbReference type="Gene3D" id="3.30.360.10">
    <property type="entry name" value="Dihydrodipicolinate Reductase, domain 2"/>
    <property type="match status" value="1"/>
</dbReference>
<dbReference type="PANTHER" id="PTHR43249:SF1">
    <property type="entry name" value="D-GLUCOSIDE 3-DEHYDROGENASE"/>
    <property type="match status" value="1"/>
</dbReference>
<dbReference type="PANTHER" id="PTHR43249">
    <property type="entry name" value="UDP-N-ACETYL-2-AMINO-2-DEOXY-D-GLUCURONATE OXIDASE"/>
    <property type="match status" value="1"/>
</dbReference>
<gene>
    <name evidence="3" type="primary">afr</name>
    <name evidence="3" type="ORF">BLCOC_22720</name>
</gene>